<comment type="similarity">
    <text evidence="2 6">Belongs to the zinc-containing alcohol dehydrogenase family.</text>
</comment>
<evidence type="ECO:0000256" key="4">
    <source>
        <dbReference type="ARBA" id="ARBA00022833"/>
    </source>
</evidence>
<organism evidence="9 10">
    <name type="scientific">Candidatus Onthocola gallistercoris</name>
    <dbReference type="NCBI Taxonomy" id="2840876"/>
    <lineage>
        <taxon>Bacteria</taxon>
        <taxon>Bacillati</taxon>
        <taxon>Bacillota</taxon>
        <taxon>Bacilli</taxon>
        <taxon>Candidatus Onthocola</taxon>
    </lineage>
</organism>
<dbReference type="EC" id="1.1.1.405" evidence="6"/>
<dbReference type="GO" id="GO:0071555">
    <property type="term" value="P:cell wall organization"/>
    <property type="evidence" value="ECO:0007669"/>
    <property type="project" value="UniProtKB-KW"/>
</dbReference>
<dbReference type="InterPro" id="IPR036291">
    <property type="entry name" value="NAD(P)-bd_dom_sf"/>
</dbReference>
<reference evidence="9" key="2">
    <citation type="journal article" date="2021" name="PeerJ">
        <title>Extensive microbial diversity within the chicken gut microbiome revealed by metagenomics and culture.</title>
        <authorList>
            <person name="Gilroy R."/>
            <person name="Ravi A."/>
            <person name="Getino M."/>
            <person name="Pursley I."/>
            <person name="Horton D.L."/>
            <person name="Alikhan N.F."/>
            <person name="Baker D."/>
            <person name="Gharbi K."/>
            <person name="Hall N."/>
            <person name="Watson M."/>
            <person name="Adriaenssens E.M."/>
            <person name="Foster-Nyarko E."/>
            <person name="Jarju S."/>
            <person name="Secka A."/>
            <person name="Antonio M."/>
            <person name="Oren A."/>
            <person name="Chaudhuri R.R."/>
            <person name="La Ragione R."/>
            <person name="Hildebrand F."/>
            <person name="Pallen M.J."/>
        </authorList>
    </citation>
    <scope>NUCLEOTIDE SEQUENCE</scope>
    <source>
        <strain evidence="9">CHK187-14744</strain>
    </source>
</reference>
<comment type="catalytic activity">
    <reaction evidence="6">
        <text>D-ribitol 5-phosphate + NADP(+) = D-ribulose 5-phosphate + NADPH + H(+)</text>
        <dbReference type="Rhea" id="RHEA:19921"/>
        <dbReference type="ChEBI" id="CHEBI:15378"/>
        <dbReference type="ChEBI" id="CHEBI:57695"/>
        <dbReference type="ChEBI" id="CHEBI:57783"/>
        <dbReference type="ChEBI" id="CHEBI:58121"/>
        <dbReference type="ChEBI" id="CHEBI:58349"/>
        <dbReference type="EC" id="1.1.1.405"/>
    </reaction>
</comment>
<dbReference type="GO" id="GO:1902012">
    <property type="term" value="P:poly(ribitol phosphate) teichoic acid biosynthetic process"/>
    <property type="evidence" value="ECO:0007669"/>
    <property type="project" value="UniProtKB-UniRule"/>
</dbReference>
<reference evidence="9" key="1">
    <citation type="submission" date="2020-10" db="EMBL/GenBank/DDBJ databases">
        <authorList>
            <person name="Gilroy R."/>
        </authorList>
    </citation>
    <scope>NUCLEOTIDE SEQUENCE</scope>
    <source>
        <strain evidence="9">CHK187-14744</strain>
    </source>
</reference>
<dbReference type="SUPFAM" id="SSF51735">
    <property type="entry name" value="NAD(P)-binding Rossmann-fold domains"/>
    <property type="match status" value="1"/>
</dbReference>
<dbReference type="InterPro" id="IPR013154">
    <property type="entry name" value="ADH-like_N"/>
</dbReference>
<accession>A0A9D1KXQ3</accession>
<gene>
    <name evidence="6" type="primary">tarJ</name>
    <name evidence="9" type="ORF">IAB63_10780</name>
</gene>
<evidence type="ECO:0000256" key="5">
    <source>
        <dbReference type="ARBA" id="ARBA00023002"/>
    </source>
</evidence>
<dbReference type="InterPro" id="IPR013149">
    <property type="entry name" value="ADH-like_C"/>
</dbReference>
<name>A0A9D1KXQ3_9FIRM</name>
<comment type="pathway">
    <text evidence="6">Cell wall biogenesis; poly(ribitol phosphate) teichoic acid biosynthesis.</text>
</comment>
<dbReference type="AlphaFoldDB" id="A0A9D1KXQ3"/>
<feature type="domain" description="Alcohol dehydrogenase-like C-terminal" evidence="7">
    <location>
        <begin position="218"/>
        <end position="293"/>
    </location>
</feature>
<dbReference type="PANTHER" id="PTHR43350">
    <property type="entry name" value="NAD-DEPENDENT ALCOHOL DEHYDROGENASE"/>
    <property type="match status" value="1"/>
</dbReference>
<dbReference type="Pfam" id="PF08240">
    <property type="entry name" value="ADH_N"/>
    <property type="match status" value="1"/>
</dbReference>
<comment type="caution">
    <text evidence="9">The sequence shown here is derived from an EMBL/GenBank/DDBJ whole genome shotgun (WGS) entry which is preliminary data.</text>
</comment>
<evidence type="ECO:0000256" key="2">
    <source>
        <dbReference type="ARBA" id="ARBA00008072"/>
    </source>
</evidence>
<keyword evidence="3 6" id="KW-0479">Metal-binding</keyword>
<dbReference type="GO" id="GO:0050256">
    <property type="term" value="F:ribitol-5-phosphate 2-dehydrogenase [NAD(P)+] activity"/>
    <property type="evidence" value="ECO:0007669"/>
    <property type="project" value="UniProtKB-UniRule"/>
</dbReference>
<feature type="binding site" evidence="6">
    <location>
        <position position="37"/>
    </location>
    <ligand>
        <name>Zn(2+)</name>
        <dbReference type="ChEBI" id="CHEBI:29105"/>
        <note>catalytic</note>
    </ligand>
</feature>
<proteinExistence type="inferred from homology"/>
<evidence type="ECO:0000313" key="9">
    <source>
        <dbReference type="EMBL" id="HIU03723.1"/>
    </source>
</evidence>
<feature type="binding site" evidence="6">
    <location>
        <position position="142"/>
    </location>
    <ligand>
        <name>Zn(2+)</name>
        <dbReference type="ChEBI" id="CHEBI:29105"/>
        <note>catalytic</note>
    </ligand>
</feature>
<comment type="function">
    <text evidence="6">Catalyzes the NADPH dependent reduction of D-ribulose 5-phosphate to D-ribitol 5-phosphate.</text>
</comment>
<dbReference type="SUPFAM" id="SSF50129">
    <property type="entry name" value="GroES-like"/>
    <property type="match status" value="1"/>
</dbReference>
<evidence type="ECO:0000256" key="6">
    <source>
        <dbReference type="HAMAP-Rule" id="MF_02069"/>
    </source>
</evidence>
<keyword evidence="6" id="KW-0777">Teichoic acid biosynthesis</keyword>
<keyword evidence="6" id="KW-0521">NADP</keyword>
<evidence type="ECO:0000259" key="7">
    <source>
        <dbReference type="Pfam" id="PF00107"/>
    </source>
</evidence>
<feature type="domain" description="Alcohol dehydrogenase-like N-terminal" evidence="8">
    <location>
        <begin position="25"/>
        <end position="129"/>
    </location>
</feature>
<keyword evidence="5 6" id="KW-0560">Oxidoreductase</keyword>
<dbReference type="PANTHER" id="PTHR43350:SF19">
    <property type="entry name" value="D-GULOSIDE 3-DEHYDROGENASE"/>
    <property type="match status" value="1"/>
</dbReference>
<dbReference type="InterPro" id="IPR011032">
    <property type="entry name" value="GroES-like_sf"/>
</dbReference>
<feature type="binding site" evidence="6">
    <location>
        <position position="64"/>
    </location>
    <ligand>
        <name>Zn(2+)</name>
        <dbReference type="ChEBI" id="CHEBI:29105"/>
        <note>catalytic</note>
    </ligand>
</feature>
<keyword evidence="6" id="KW-0961">Cell wall biogenesis/degradation</keyword>
<dbReference type="Proteomes" id="UP000824164">
    <property type="component" value="Unassembled WGS sequence"/>
</dbReference>
<dbReference type="InterPro" id="IPR034710">
    <property type="entry name" value="TarJ"/>
</dbReference>
<dbReference type="Gene3D" id="3.40.50.720">
    <property type="entry name" value="NAD(P)-binding Rossmann-like Domain"/>
    <property type="match status" value="1"/>
</dbReference>
<dbReference type="HAMAP" id="MF_02069">
    <property type="entry name" value="TarJ"/>
    <property type="match status" value="1"/>
</dbReference>
<protein>
    <recommendedName>
        <fullName evidence="6">Ribulose-5-phosphate reductase</fullName>
        <shortName evidence="6">Ribulose-5-P reductase</shortName>
        <ecNumber evidence="6">1.1.1.405</ecNumber>
    </recommendedName>
    <alternativeName>
        <fullName evidence="6">Ribitol-5-phosphate dehydrogenase</fullName>
    </alternativeName>
</protein>
<evidence type="ECO:0000259" key="8">
    <source>
        <dbReference type="Pfam" id="PF08240"/>
    </source>
</evidence>
<dbReference type="Gene3D" id="3.90.180.10">
    <property type="entry name" value="Medium-chain alcohol dehydrogenases, catalytic domain"/>
    <property type="match status" value="1"/>
</dbReference>
<dbReference type="GO" id="GO:0008270">
    <property type="term" value="F:zinc ion binding"/>
    <property type="evidence" value="ECO:0007669"/>
    <property type="project" value="UniProtKB-UniRule"/>
</dbReference>
<dbReference type="Pfam" id="PF00107">
    <property type="entry name" value="ADH_zinc_N"/>
    <property type="match status" value="1"/>
</dbReference>
<evidence type="ECO:0000256" key="1">
    <source>
        <dbReference type="ARBA" id="ARBA00001947"/>
    </source>
</evidence>
<dbReference type="EMBL" id="DVLT01000069">
    <property type="protein sequence ID" value="HIU03723.1"/>
    <property type="molecule type" value="Genomic_DNA"/>
</dbReference>
<evidence type="ECO:0000256" key="3">
    <source>
        <dbReference type="ARBA" id="ARBA00022723"/>
    </source>
</evidence>
<sequence>MINYVYQLVSPQVFSIKYEDIEFSDKVIIRPRYMAICHADQRYYLGQRDRKVLAKKLPMALIHECFGEVVYDPGNVFEPGEPVVLVPNHVDHKDPVIYENYAKGSYFLSSGHDGFLREYVDLDADRVVSAKGIPGHIGAVSEFVSVAVHAATRFGAISHEYRDTIGIWGDGSLACVVSCVLKKMFPKSRLVVIGRNPGKLSFFSHADETYLSEDIPADLKVDHAFECCGGEGSYYAIDDIIHYINPQGTVMLMGVSENKVSINTRDVLEKGLTLVGSSRSGRADFEKAVEMMQDSRFMRRLGLIIYEDKPVTSIKDIHRVFRTDLDTPFKTAFRWEL</sequence>
<feature type="binding site" evidence="6">
    <location>
        <position position="63"/>
    </location>
    <ligand>
        <name>Zn(2+)</name>
        <dbReference type="ChEBI" id="CHEBI:29105"/>
        <note>catalytic</note>
    </ligand>
</feature>
<keyword evidence="4 6" id="KW-0862">Zinc</keyword>
<evidence type="ECO:0000313" key="10">
    <source>
        <dbReference type="Proteomes" id="UP000824164"/>
    </source>
</evidence>
<comment type="cofactor">
    <cofactor evidence="1 6">
        <name>Zn(2+)</name>
        <dbReference type="ChEBI" id="CHEBI:29105"/>
    </cofactor>
</comment>